<feature type="chain" id="PRO_5039709835" evidence="4">
    <location>
        <begin position="22"/>
        <end position="323"/>
    </location>
</feature>
<reference evidence="5" key="2">
    <citation type="journal article" date="2021" name="PeerJ">
        <title>Extensive microbial diversity within the chicken gut microbiome revealed by metagenomics and culture.</title>
        <authorList>
            <person name="Gilroy R."/>
            <person name="Ravi A."/>
            <person name="Getino M."/>
            <person name="Pursley I."/>
            <person name="Horton D.L."/>
            <person name="Alikhan N.F."/>
            <person name="Baker D."/>
            <person name="Gharbi K."/>
            <person name="Hall N."/>
            <person name="Watson M."/>
            <person name="Adriaenssens E.M."/>
            <person name="Foster-Nyarko E."/>
            <person name="Jarju S."/>
            <person name="Secka A."/>
            <person name="Antonio M."/>
            <person name="Oren A."/>
            <person name="Chaudhuri R.R."/>
            <person name="La Ragione R."/>
            <person name="Hildebrand F."/>
            <person name="Pallen M.J."/>
        </authorList>
    </citation>
    <scope>NUCLEOTIDE SEQUENCE</scope>
    <source>
        <strain evidence="5">1748</strain>
    </source>
</reference>
<dbReference type="PANTHER" id="PTHR33607">
    <property type="entry name" value="ENDONUCLEASE-1"/>
    <property type="match status" value="1"/>
</dbReference>
<feature type="signal peptide" evidence="4">
    <location>
        <begin position="1"/>
        <end position="21"/>
    </location>
</feature>
<protein>
    <submittedName>
        <fullName evidence="5">Endonuclease</fullName>
    </submittedName>
</protein>
<dbReference type="EMBL" id="JADING010000137">
    <property type="protein sequence ID" value="MBO8414745.1"/>
    <property type="molecule type" value="Genomic_DNA"/>
</dbReference>
<dbReference type="GO" id="GO:0004519">
    <property type="term" value="F:endonuclease activity"/>
    <property type="evidence" value="ECO:0007669"/>
    <property type="project" value="UniProtKB-KW"/>
</dbReference>
<evidence type="ECO:0000313" key="6">
    <source>
        <dbReference type="Proteomes" id="UP000823629"/>
    </source>
</evidence>
<evidence type="ECO:0000313" key="5">
    <source>
        <dbReference type="EMBL" id="MBO8414745.1"/>
    </source>
</evidence>
<evidence type="ECO:0000256" key="2">
    <source>
        <dbReference type="ARBA" id="ARBA00022801"/>
    </source>
</evidence>
<feature type="region of interest" description="Disordered" evidence="3">
    <location>
        <begin position="22"/>
        <end position="83"/>
    </location>
</feature>
<comment type="caution">
    <text evidence="5">The sequence shown here is derived from an EMBL/GenBank/DDBJ whole genome shotgun (WGS) entry which is preliminary data.</text>
</comment>
<organism evidence="5 6">
    <name type="scientific">Candidatus Scatoplasma merdavium</name>
    <dbReference type="NCBI Taxonomy" id="2840932"/>
    <lineage>
        <taxon>Bacteria</taxon>
        <taxon>Bacillati</taxon>
        <taxon>Bacillota</taxon>
        <taxon>Bacilli</taxon>
        <taxon>Bacillales</taxon>
        <taxon>Candidatus Scatoplasma</taxon>
    </lineage>
</organism>
<sequence>MKKHVLWLALCASLLSVNVSCESDNSQSSSSLGSSSSETSSSSSSSSSDVSSSSSSSTSSEVSSSSSNSTSSSSSSSSSSEIGSDNHYYDDIDFSKTGAQLKSELADLISDHEVHTYNDLWQGYYSTDVDEEGHIIDIYSTSEYTPGKDQNKGSAKKEGDNYNREHVIPQSIFNKRSPMVSDIFHILPTDSYVNNKRDNYPFAEVSSASYTSTNGTKVGSSATSGVSGTVCEPIDEYKGDIARIYFYFVTCYQDKMSSFNSFAPFSKNSFPSLSNWAIDLYMEWSKNDPVSEREIERNQACYEYQNNRNPFVDIPGLEEQIWG</sequence>
<evidence type="ECO:0000256" key="1">
    <source>
        <dbReference type="ARBA" id="ARBA00022722"/>
    </source>
</evidence>
<keyword evidence="1" id="KW-0540">Nuclease</keyword>
<dbReference type="InterPro" id="IPR007346">
    <property type="entry name" value="Endonuclease-I"/>
</dbReference>
<dbReference type="Pfam" id="PF04231">
    <property type="entry name" value="Endonuclease_1"/>
    <property type="match status" value="1"/>
</dbReference>
<feature type="region of interest" description="Disordered" evidence="3">
    <location>
        <begin position="142"/>
        <end position="163"/>
    </location>
</feature>
<dbReference type="SUPFAM" id="SSF54060">
    <property type="entry name" value="His-Me finger endonucleases"/>
    <property type="match status" value="1"/>
</dbReference>
<proteinExistence type="predicted"/>
<dbReference type="PANTHER" id="PTHR33607:SF2">
    <property type="entry name" value="ENDONUCLEASE-1"/>
    <property type="match status" value="1"/>
</dbReference>
<keyword evidence="2" id="KW-0378">Hydrolase</keyword>
<reference evidence="5" key="1">
    <citation type="submission" date="2020-10" db="EMBL/GenBank/DDBJ databases">
        <authorList>
            <person name="Gilroy R."/>
        </authorList>
    </citation>
    <scope>NUCLEOTIDE SEQUENCE</scope>
    <source>
        <strain evidence="5">1748</strain>
    </source>
</reference>
<dbReference type="InterPro" id="IPR044925">
    <property type="entry name" value="His-Me_finger_sf"/>
</dbReference>
<accession>A0A9D9GT30</accession>
<dbReference type="GO" id="GO:0016787">
    <property type="term" value="F:hydrolase activity"/>
    <property type="evidence" value="ECO:0007669"/>
    <property type="project" value="UniProtKB-KW"/>
</dbReference>
<dbReference type="Proteomes" id="UP000823629">
    <property type="component" value="Unassembled WGS sequence"/>
</dbReference>
<name>A0A9D9GT30_9BACL</name>
<gene>
    <name evidence="5" type="ORF">IAC78_04690</name>
</gene>
<feature type="compositionally biased region" description="Low complexity" evidence="3">
    <location>
        <begin position="22"/>
        <end position="80"/>
    </location>
</feature>
<dbReference type="AlphaFoldDB" id="A0A9D9GT30"/>
<feature type="compositionally biased region" description="Basic and acidic residues" evidence="3">
    <location>
        <begin position="149"/>
        <end position="163"/>
    </location>
</feature>
<keyword evidence="5" id="KW-0255">Endonuclease</keyword>
<evidence type="ECO:0000256" key="3">
    <source>
        <dbReference type="SAM" id="MobiDB-lite"/>
    </source>
</evidence>
<keyword evidence="4" id="KW-0732">Signal</keyword>
<evidence type="ECO:0000256" key="4">
    <source>
        <dbReference type="SAM" id="SignalP"/>
    </source>
</evidence>